<dbReference type="PANTHER" id="PTHR42693">
    <property type="entry name" value="ARYLSULFATASE FAMILY MEMBER"/>
    <property type="match status" value="1"/>
</dbReference>
<dbReference type="Gene3D" id="3.40.720.10">
    <property type="entry name" value="Alkaline Phosphatase, subunit A"/>
    <property type="match status" value="1"/>
</dbReference>
<gene>
    <name evidence="4" type="ORF">FMM80_27275</name>
</gene>
<evidence type="ECO:0000313" key="5">
    <source>
        <dbReference type="Proteomes" id="UP000474104"/>
    </source>
</evidence>
<dbReference type="InterPro" id="IPR047838">
    <property type="entry name" value="STM4013-like"/>
</dbReference>
<dbReference type="NCBIfam" id="NF038075">
    <property type="entry name" value="fam_STM4013"/>
    <property type="match status" value="1"/>
</dbReference>
<evidence type="ECO:0000256" key="1">
    <source>
        <dbReference type="ARBA" id="ARBA00008779"/>
    </source>
</evidence>
<dbReference type="Pfam" id="PF00884">
    <property type="entry name" value="Sulfatase"/>
    <property type="match status" value="1"/>
</dbReference>
<dbReference type="InterPro" id="IPR050738">
    <property type="entry name" value="Sulfatase"/>
</dbReference>
<comment type="caution">
    <text evidence="4">The sequence shown here is derived from an EMBL/GenBank/DDBJ whole genome shotgun (WGS) entry which is preliminary data.</text>
</comment>
<dbReference type="OrthoDB" id="9803751at2"/>
<organism evidence="4 5">
    <name type="scientific">Schaedlerella arabinosiphila</name>
    <dbReference type="NCBI Taxonomy" id="2044587"/>
    <lineage>
        <taxon>Bacteria</taxon>
        <taxon>Bacillati</taxon>
        <taxon>Bacillota</taxon>
        <taxon>Clostridia</taxon>
        <taxon>Lachnospirales</taxon>
        <taxon>Lachnospiraceae</taxon>
        <taxon>Schaedlerella</taxon>
    </lineage>
</organism>
<evidence type="ECO:0000313" key="4">
    <source>
        <dbReference type="EMBL" id="NDO72139.1"/>
    </source>
</evidence>
<proteinExistence type="inferred from homology"/>
<reference evidence="4 5" key="1">
    <citation type="submission" date="2019-07" db="EMBL/GenBank/DDBJ databases">
        <title>Draft genome sequences of 15 bacterial species constituting the stable defined intestinal microbiota of the GM15 gnotobiotic mouse model.</title>
        <authorList>
            <person name="Elie C."/>
            <person name="Mathieu A."/>
            <person name="Saliou A."/>
            <person name="Darnaud M."/>
            <person name="Leulier F."/>
            <person name="Tamellini A."/>
        </authorList>
    </citation>
    <scope>NUCLEOTIDE SEQUENCE [LARGE SCALE GENOMIC DNA]</scope>
    <source>
        <strain evidence="5">ASF 502</strain>
    </source>
</reference>
<comment type="similarity">
    <text evidence="1">Belongs to the sulfatase family.</text>
</comment>
<keyword evidence="2 4" id="KW-0378">Hydrolase</keyword>
<sequence length="312" mass="34987">MEIQENLIGSAKTEESEYLNSQGKAAENAGEVPFRLFSSSRGQRQPSVDMNQVVGKMDILLVCLDTLRYDVAAKEEAQGTTPVLNRYGFWKKCQAPGNFTWPSHHAMFAGFLPADCGAKNLADREMLFFPKQISMGKKAPRGAYGFSGGTIMEGLEKEGYDTWCVGGVSFFDKRSDLGKVFPGYFRKSYWNPSFGCGVKDSTKNQVDFILKKLDGADPEQNIFMYLNVDAIHYPNYFYLEGSSYDTAASHGAALRYVDGELGRLFDRWKEKRGETFVICCSDHGTCYGEDGCQFHGINHPIVNTVPYKHFFL</sequence>
<feature type="domain" description="Sulfatase N-terminal" evidence="3">
    <location>
        <begin position="59"/>
        <end position="299"/>
    </location>
</feature>
<evidence type="ECO:0000259" key="3">
    <source>
        <dbReference type="Pfam" id="PF00884"/>
    </source>
</evidence>
<dbReference type="InterPro" id="IPR017850">
    <property type="entry name" value="Alkaline_phosphatase_core_sf"/>
</dbReference>
<accession>A0A9X5CCG6</accession>
<dbReference type="AlphaFoldDB" id="A0A9X5CCG6"/>
<dbReference type="PANTHER" id="PTHR42693:SF53">
    <property type="entry name" value="ENDO-4-O-SULFATASE"/>
    <property type="match status" value="1"/>
</dbReference>
<dbReference type="GO" id="GO:0004065">
    <property type="term" value="F:arylsulfatase activity"/>
    <property type="evidence" value="ECO:0007669"/>
    <property type="project" value="TreeGrafter"/>
</dbReference>
<dbReference type="Proteomes" id="UP000474104">
    <property type="component" value="Unassembled WGS sequence"/>
</dbReference>
<name>A0A9X5CCG6_9FIRM</name>
<dbReference type="EMBL" id="VIRB01000154">
    <property type="protein sequence ID" value="NDO72139.1"/>
    <property type="molecule type" value="Genomic_DNA"/>
</dbReference>
<dbReference type="InterPro" id="IPR000917">
    <property type="entry name" value="Sulfatase_N"/>
</dbReference>
<protein>
    <submittedName>
        <fullName evidence="4">Sulfatase-like hydrolase/transferase</fullName>
    </submittedName>
</protein>
<evidence type="ECO:0000256" key="2">
    <source>
        <dbReference type="ARBA" id="ARBA00022801"/>
    </source>
</evidence>
<dbReference type="RefSeq" id="WP_157404330.1">
    <property type="nucleotide sequence ID" value="NZ_VIRB01000154.1"/>
</dbReference>
<dbReference type="SUPFAM" id="SSF53649">
    <property type="entry name" value="Alkaline phosphatase-like"/>
    <property type="match status" value="1"/>
</dbReference>